<evidence type="ECO:0000313" key="6">
    <source>
        <dbReference type="Proteomes" id="UP000715441"/>
    </source>
</evidence>
<gene>
    <name evidence="5" type="ORF">HFP15_15290</name>
</gene>
<keyword evidence="3" id="KW-0472">Membrane</keyword>
<dbReference type="InterPro" id="IPR046357">
    <property type="entry name" value="PPIase_dom_sf"/>
</dbReference>
<dbReference type="Gene3D" id="1.10.4030.10">
    <property type="entry name" value="Porin chaperone SurA, peptide-binding domain"/>
    <property type="match status" value="1"/>
</dbReference>
<dbReference type="Proteomes" id="UP000715441">
    <property type="component" value="Unassembled WGS sequence"/>
</dbReference>
<dbReference type="Gene3D" id="3.10.50.40">
    <property type="match status" value="1"/>
</dbReference>
<dbReference type="InterPro" id="IPR000297">
    <property type="entry name" value="PPIase_PpiC"/>
</dbReference>
<proteinExistence type="predicted"/>
<dbReference type="PANTHER" id="PTHR47245">
    <property type="entry name" value="PEPTIDYLPROLYL ISOMERASE"/>
    <property type="match status" value="1"/>
</dbReference>
<feature type="domain" description="PpiC" evidence="4">
    <location>
        <begin position="213"/>
        <end position="303"/>
    </location>
</feature>
<feature type="transmembrane region" description="Helical" evidence="3">
    <location>
        <begin position="39"/>
        <end position="58"/>
    </location>
</feature>
<sequence length="366" mass="39224">MKVLTRTRPAEDTEDAAAAGPPRKRWPTRLMPGTFRARLVAALCALVVAGAAIAQIVVDQLNRLPEGAAFAIGDRIVTVQDMQRRTDVLKALYGIQPPTAPDQLDKFTRDTAKAVAVSTILDDAAQAEGVVVADKTASDQLATVIHDNYNGDRNAFLKTLGDKGVSEQDVLDEIKRQLRNAQLFARVTAPAKQADDAAAQAYYNDHKAQMVSPEQRDIRNIVVTSQDQATQIAQQASSGTDFGALAKQYSLDGQTKDKGGELGLVAATDLDPGYASAAFGAQNGAVFGPVQTKSGWNVGQVTRIQAAVPLSFDQLKDAIKAQLDNDAKMAIWRDWLGGKIKDAQVRYASPYLPADPDSPPQQPMGS</sequence>
<protein>
    <recommendedName>
        <fullName evidence="4">PpiC domain-containing protein</fullName>
    </recommendedName>
</protein>
<dbReference type="Pfam" id="PF13145">
    <property type="entry name" value="Rotamase_2"/>
    <property type="match status" value="1"/>
</dbReference>
<feature type="region of interest" description="Disordered" evidence="2">
    <location>
        <begin position="1"/>
        <end position="27"/>
    </location>
</feature>
<reference evidence="5 6" key="1">
    <citation type="submission" date="2020-04" db="EMBL/GenBank/DDBJ databases">
        <title>Novel species.</title>
        <authorList>
            <person name="Teo W.F.A."/>
            <person name="Lipun K."/>
            <person name="Srisuk N."/>
            <person name="Duangmal K."/>
        </authorList>
    </citation>
    <scope>NUCLEOTIDE SEQUENCE [LARGE SCALE GENOMIC DNA]</scope>
    <source>
        <strain evidence="5 6">K13G38</strain>
    </source>
</reference>
<dbReference type="EMBL" id="JAAXLS010000008">
    <property type="protein sequence ID" value="NKQ54251.1"/>
    <property type="molecule type" value="Genomic_DNA"/>
</dbReference>
<dbReference type="PROSITE" id="PS01096">
    <property type="entry name" value="PPIC_PPIASE_1"/>
    <property type="match status" value="1"/>
</dbReference>
<dbReference type="RefSeq" id="WP_168515929.1">
    <property type="nucleotide sequence ID" value="NZ_JAAXLS010000008.1"/>
</dbReference>
<organism evidence="5 6">
    <name type="scientific">Amycolatopsis acididurans</name>
    <dbReference type="NCBI Taxonomy" id="2724524"/>
    <lineage>
        <taxon>Bacteria</taxon>
        <taxon>Bacillati</taxon>
        <taxon>Actinomycetota</taxon>
        <taxon>Actinomycetes</taxon>
        <taxon>Pseudonocardiales</taxon>
        <taxon>Pseudonocardiaceae</taxon>
        <taxon>Amycolatopsis</taxon>
    </lineage>
</organism>
<keyword evidence="1" id="KW-0413">Isomerase</keyword>
<dbReference type="InterPro" id="IPR023058">
    <property type="entry name" value="PPIase_PpiC_CS"/>
</dbReference>
<keyword evidence="1" id="KW-0697">Rotamase</keyword>
<dbReference type="PROSITE" id="PS50198">
    <property type="entry name" value="PPIC_PPIASE_2"/>
    <property type="match status" value="1"/>
</dbReference>
<keyword evidence="3" id="KW-1133">Transmembrane helix</keyword>
<dbReference type="InterPro" id="IPR050245">
    <property type="entry name" value="PrsA_foldase"/>
</dbReference>
<dbReference type="InterPro" id="IPR027304">
    <property type="entry name" value="Trigger_fact/SurA_dom_sf"/>
</dbReference>
<dbReference type="SUPFAM" id="SSF54534">
    <property type="entry name" value="FKBP-like"/>
    <property type="match status" value="1"/>
</dbReference>
<evidence type="ECO:0000256" key="3">
    <source>
        <dbReference type="SAM" id="Phobius"/>
    </source>
</evidence>
<dbReference type="PANTHER" id="PTHR47245:SF2">
    <property type="entry name" value="PEPTIDYL-PROLYL CIS-TRANS ISOMERASE HP_0175-RELATED"/>
    <property type="match status" value="1"/>
</dbReference>
<dbReference type="SUPFAM" id="SSF109998">
    <property type="entry name" value="Triger factor/SurA peptide-binding domain-like"/>
    <property type="match status" value="1"/>
</dbReference>
<accession>A0ABX1J4G2</accession>
<comment type="caution">
    <text evidence="5">The sequence shown here is derived from an EMBL/GenBank/DDBJ whole genome shotgun (WGS) entry which is preliminary data.</text>
</comment>
<keyword evidence="6" id="KW-1185">Reference proteome</keyword>
<evidence type="ECO:0000256" key="1">
    <source>
        <dbReference type="PROSITE-ProRule" id="PRU00278"/>
    </source>
</evidence>
<evidence type="ECO:0000256" key="2">
    <source>
        <dbReference type="SAM" id="MobiDB-lite"/>
    </source>
</evidence>
<evidence type="ECO:0000313" key="5">
    <source>
        <dbReference type="EMBL" id="NKQ54251.1"/>
    </source>
</evidence>
<keyword evidence="3" id="KW-0812">Transmembrane</keyword>
<evidence type="ECO:0000259" key="4">
    <source>
        <dbReference type="PROSITE" id="PS50198"/>
    </source>
</evidence>
<name>A0ABX1J4G2_9PSEU</name>